<dbReference type="InterPro" id="IPR010260">
    <property type="entry name" value="AlpA"/>
</dbReference>
<gene>
    <name evidence="1" type="ORF">ABNK63_16240</name>
</gene>
<evidence type="ECO:0000313" key="1">
    <source>
        <dbReference type="EMBL" id="XBS89920.1"/>
    </source>
</evidence>
<dbReference type="Pfam" id="PF05930">
    <property type="entry name" value="Phage_AlpA"/>
    <property type="match status" value="1"/>
</dbReference>
<dbReference type="InterPro" id="IPR052931">
    <property type="entry name" value="Prophage_regulatory_activator"/>
</dbReference>
<name>A0AAU7QK65_9GAMM</name>
<organism evidence="1">
    <name type="scientific">Rhodanobacter sp. IGA1.0</name>
    <dbReference type="NCBI Taxonomy" id="3158582"/>
    <lineage>
        <taxon>Bacteria</taxon>
        <taxon>Pseudomonadati</taxon>
        <taxon>Pseudomonadota</taxon>
        <taxon>Gammaproteobacteria</taxon>
        <taxon>Lysobacterales</taxon>
        <taxon>Rhodanobacteraceae</taxon>
        <taxon>Rhodanobacter</taxon>
    </lineage>
</organism>
<proteinExistence type="predicted"/>
<dbReference type="PANTHER" id="PTHR36154:SF1">
    <property type="entry name" value="DNA-BINDING TRANSCRIPTIONAL ACTIVATOR ALPA"/>
    <property type="match status" value="1"/>
</dbReference>
<reference evidence="1" key="1">
    <citation type="submission" date="2024-06" db="EMBL/GenBank/DDBJ databases">
        <authorList>
            <person name="Sun Y."/>
        </authorList>
    </citation>
    <scope>NUCLEOTIDE SEQUENCE</scope>
    <source>
        <strain evidence="1">IGA1.0</strain>
    </source>
</reference>
<protein>
    <submittedName>
        <fullName evidence="1">AlpA family phage regulatory protein</fullName>
    </submittedName>
</protein>
<dbReference type="EMBL" id="CP157948">
    <property type="protein sequence ID" value="XBS89920.1"/>
    <property type="molecule type" value="Genomic_DNA"/>
</dbReference>
<dbReference type="PANTHER" id="PTHR36154">
    <property type="entry name" value="DNA-BINDING TRANSCRIPTIONAL ACTIVATOR ALPA"/>
    <property type="match status" value="1"/>
</dbReference>
<sequence>MSNQPSTRFRILRRPTVEKALGIGRSTLYSYGDPKSSQFKPDFPRPVRLGGSVGFLEHEIEEYIKGLMQAREGVARR</sequence>
<dbReference type="RefSeq" id="WP_350016213.1">
    <property type="nucleotide sequence ID" value="NZ_CP157948.1"/>
</dbReference>
<dbReference type="AlphaFoldDB" id="A0AAU7QK65"/>
<accession>A0AAU7QK65</accession>